<keyword evidence="3" id="KW-1185">Reference proteome</keyword>
<evidence type="ECO:0000313" key="2">
    <source>
        <dbReference type="EMBL" id="OUM71008.1"/>
    </source>
</evidence>
<comment type="caution">
    <text evidence="2">The sequence shown here is derived from an EMBL/GenBank/DDBJ whole genome shotgun (WGS) entry which is preliminary data.</text>
</comment>
<dbReference type="Proteomes" id="UP000195440">
    <property type="component" value="Unassembled WGS sequence"/>
</dbReference>
<evidence type="ECO:0000256" key="1">
    <source>
        <dbReference type="SAM" id="MobiDB-lite"/>
    </source>
</evidence>
<evidence type="ECO:0000313" key="3">
    <source>
        <dbReference type="Proteomes" id="UP000195440"/>
    </source>
</evidence>
<sequence length="94" mass="10613">MKKLGMLLLATGVLPQLSILLWVYPFPNPICQNSVNNSYTRQVRARLRQLLDHAANEIKTQLNMQDSVWLATLEDGSNTQDAETTDTFQPPAEQ</sequence>
<gene>
    <name evidence="2" type="ORF">AUC60_25615</name>
</gene>
<feature type="region of interest" description="Disordered" evidence="1">
    <location>
        <begin position="73"/>
        <end position="94"/>
    </location>
</feature>
<name>A0A1Y3NTQ4_9PSED</name>
<reference evidence="2 3" key="1">
    <citation type="journal article" date="2017" name="Syst. Appl. Microbiol.">
        <title>Pseudomonas caspiana sp. nov., a citrus pathogen in the Pseudomonas syringae phylogenetic group.</title>
        <authorList>
            <person name="Busquets A."/>
            <person name="Gomila M."/>
            <person name="Beiki F."/>
            <person name="Mulet M."/>
            <person name="Rahimian H."/>
            <person name="Garcia-Valdes E."/>
            <person name="Lalucat J."/>
        </authorList>
    </citation>
    <scope>NUCLEOTIDE SEQUENCE [LARGE SCALE GENOMIC DNA]</scope>
    <source>
        <strain evidence="2 3">FBF102</strain>
    </source>
</reference>
<dbReference type="EMBL" id="LOHF01000036">
    <property type="protein sequence ID" value="OUM71008.1"/>
    <property type="molecule type" value="Genomic_DNA"/>
</dbReference>
<feature type="compositionally biased region" description="Polar residues" evidence="1">
    <location>
        <begin position="75"/>
        <end position="88"/>
    </location>
</feature>
<accession>A0A1Y3NTQ4</accession>
<organism evidence="2 3">
    <name type="scientific">Pseudomonas caspiana</name>
    <dbReference type="NCBI Taxonomy" id="1451454"/>
    <lineage>
        <taxon>Bacteria</taxon>
        <taxon>Pseudomonadati</taxon>
        <taxon>Pseudomonadota</taxon>
        <taxon>Gammaproteobacteria</taxon>
        <taxon>Pseudomonadales</taxon>
        <taxon>Pseudomonadaceae</taxon>
        <taxon>Pseudomonas</taxon>
    </lineage>
</organism>
<dbReference type="AlphaFoldDB" id="A0A1Y3NTQ4"/>
<protein>
    <submittedName>
        <fullName evidence="2">Uncharacterized protein</fullName>
    </submittedName>
</protein>
<proteinExistence type="predicted"/>